<feature type="domain" description="NlpC/P60" evidence="6">
    <location>
        <begin position="235"/>
        <end position="360"/>
    </location>
</feature>
<dbReference type="RefSeq" id="WP_057741916.1">
    <property type="nucleotide sequence ID" value="NZ_AZEF01000003.1"/>
</dbReference>
<dbReference type="PROSITE" id="PS51935">
    <property type="entry name" value="NLPC_P60"/>
    <property type="match status" value="1"/>
</dbReference>
<dbReference type="Proteomes" id="UP000051621">
    <property type="component" value="Unassembled WGS sequence"/>
</dbReference>
<dbReference type="SUPFAM" id="SSF54001">
    <property type="entry name" value="Cysteine proteinases"/>
    <property type="match status" value="1"/>
</dbReference>
<protein>
    <submittedName>
        <fullName evidence="7">Cell wall hydrolase</fullName>
    </submittedName>
</protein>
<dbReference type="AlphaFoldDB" id="A0A0R1M5Q9"/>
<proteinExistence type="inferred from homology"/>
<gene>
    <name evidence="7" type="ORF">FC81_GL002102</name>
</gene>
<feature type="transmembrane region" description="Helical" evidence="5">
    <location>
        <begin position="12"/>
        <end position="36"/>
    </location>
</feature>
<keyword evidence="8" id="KW-1185">Reference proteome</keyword>
<dbReference type="Gene3D" id="3.90.1720.10">
    <property type="entry name" value="endopeptidase domain like (from Nostoc punctiforme)"/>
    <property type="match status" value="1"/>
</dbReference>
<evidence type="ECO:0000313" key="7">
    <source>
        <dbReference type="EMBL" id="KRL03440.1"/>
    </source>
</evidence>
<evidence type="ECO:0000313" key="8">
    <source>
        <dbReference type="Proteomes" id="UP000051621"/>
    </source>
</evidence>
<dbReference type="InterPro" id="IPR047194">
    <property type="entry name" value="CwlT-like_lysozyme"/>
</dbReference>
<keyword evidence="4" id="KW-0788">Thiol protease</keyword>
<keyword evidence="5" id="KW-0472">Membrane</keyword>
<sequence>MENVIKKKAKHSLIFIFLPLILIAFLLVGTALMVSLSGGGIGTTETTSTNTLATGSSKGLSAKTLRFKDQIKAEMDKQNVPDSWLGVLLAHVEVETHGNAEQYPDIFQASESVKGANVTNALTTEQSIHYGVLAFKNQLASVKSITGHDPSPTNEGDVNITSVLYNAPAFGPWLKKNHGGQWSEAANDDFYKNVLPSYGAGSGDSSYWKKILQYYDPSTGQNTSGGTVTVSGKSHSYYNAVITEAKKYEGNPYVWGGSNPTTGFDCSGLVQWSFKKAGISLPRTSQQQWQEVTEISESQAQAGDLVFFEGTDSQGGMTHVGIYLGNGKMFDAQDNGVKVDDVAAWQKLYKTHFGKLKGAN</sequence>
<dbReference type="GO" id="GO:0008234">
    <property type="term" value="F:cysteine-type peptidase activity"/>
    <property type="evidence" value="ECO:0007669"/>
    <property type="project" value="UniProtKB-KW"/>
</dbReference>
<keyword evidence="5" id="KW-1133">Transmembrane helix</keyword>
<keyword evidence="3 7" id="KW-0378">Hydrolase</keyword>
<evidence type="ECO:0000256" key="5">
    <source>
        <dbReference type="SAM" id="Phobius"/>
    </source>
</evidence>
<name>A0A0R1M5Q9_9LACO</name>
<dbReference type="PATRIC" id="fig|1423731.3.peg.2160"/>
<dbReference type="STRING" id="1423731.FC81_GL002102"/>
<dbReference type="EMBL" id="AZEF01000003">
    <property type="protein sequence ID" value="KRL03440.1"/>
    <property type="molecule type" value="Genomic_DNA"/>
</dbReference>
<dbReference type="PANTHER" id="PTHR47053">
    <property type="entry name" value="MUREIN DD-ENDOPEPTIDASE MEPH-RELATED"/>
    <property type="match status" value="1"/>
</dbReference>
<dbReference type="Gene3D" id="1.10.530.10">
    <property type="match status" value="1"/>
</dbReference>
<evidence type="ECO:0000259" key="6">
    <source>
        <dbReference type="PROSITE" id="PS51935"/>
    </source>
</evidence>
<evidence type="ECO:0000256" key="2">
    <source>
        <dbReference type="ARBA" id="ARBA00022670"/>
    </source>
</evidence>
<evidence type="ECO:0000256" key="4">
    <source>
        <dbReference type="ARBA" id="ARBA00022807"/>
    </source>
</evidence>
<dbReference type="PANTHER" id="PTHR47053:SF5">
    <property type="entry name" value="BIFUNCTIONAL MURAMIDASE_DL-ENDOPEPTIDASE CWLT"/>
    <property type="match status" value="1"/>
</dbReference>
<comment type="caution">
    <text evidence="7">The sequence shown here is derived from an EMBL/GenBank/DDBJ whole genome shotgun (WGS) entry which is preliminary data.</text>
</comment>
<dbReference type="InterPro" id="IPR038765">
    <property type="entry name" value="Papain-like_cys_pep_sf"/>
</dbReference>
<evidence type="ECO:0000256" key="3">
    <source>
        <dbReference type="ARBA" id="ARBA00022801"/>
    </source>
</evidence>
<dbReference type="InterPro" id="IPR051202">
    <property type="entry name" value="Peptidase_C40"/>
</dbReference>
<reference evidence="7 8" key="1">
    <citation type="journal article" date="2015" name="Genome Announc.">
        <title>Expanding the biotechnology potential of lactobacilli through comparative genomics of 213 strains and associated genera.</title>
        <authorList>
            <person name="Sun Z."/>
            <person name="Harris H.M."/>
            <person name="McCann A."/>
            <person name="Guo C."/>
            <person name="Argimon S."/>
            <person name="Zhang W."/>
            <person name="Yang X."/>
            <person name="Jeffery I.B."/>
            <person name="Cooney J.C."/>
            <person name="Kagawa T.F."/>
            <person name="Liu W."/>
            <person name="Song Y."/>
            <person name="Salvetti E."/>
            <person name="Wrobel A."/>
            <person name="Rasinkangas P."/>
            <person name="Parkhill J."/>
            <person name="Rea M.C."/>
            <person name="O'Sullivan O."/>
            <person name="Ritari J."/>
            <person name="Douillard F.P."/>
            <person name="Paul Ross R."/>
            <person name="Yang R."/>
            <person name="Briner A.E."/>
            <person name="Felis G.E."/>
            <person name="de Vos W.M."/>
            <person name="Barrangou R."/>
            <person name="Klaenhammer T.R."/>
            <person name="Caufield P.W."/>
            <person name="Cui Y."/>
            <person name="Zhang H."/>
            <person name="O'Toole P.W."/>
        </authorList>
    </citation>
    <scope>NUCLEOTIDE SEQUENCE [LARGE SCALE GENOMIC DNA]</scope>
    <source>
        <strain evidence="7 8">DSM 19910</strain>
    </source>
</reference>
<dbReference type="Pfam" id="PF00877">
    <property type="entry name" value="NLPC_P60"/>
    <property type="match status" value="1"/>
</dbReference>
<dbReference type="InterPro" id="IPR000064">
    <property type="entry name" value="NLP_P60_dom"/>
</dbReference>
<organism evidence="7 8">
    <name type="scientific">Liquorilactobacillus capillatus DSM 19910</name>
    <dbReference type="NCBI Taxonomy" id="1423731"/>
    <lineage>
        <taxon>Bacteria</taxon>
        <taxon>Bacillati</taxon>
        <taxon>Bacillota</taxon>
        <taxon>Bacilli</taxon>
        <taxon>Lactobacillales</taxon>
        <taxon>Lactobacillaceae</taxon>
        <taxon>Liquorilactobacillus</taxon>
    </lineage>
</organism>
<evidence type="ECO:0000256" key="1">
    <source>
        <dbReference type="ARBA" id="ARBA00007074"/>
    </source>
</evidence>
<accession>A0A0R1M5Q9</accession>
<dbReference type="GO" id="GO:0006508">
    <property type="term" value="P:proteolysis"/>
    <property type="evidence" value="ECO:0007669"/>
    <property type="project" value="UniProtKB-KW"/>
</dbReference>
<dbReference type="OrthoDB" id="1654978at2"/>
<keyword evidence="2" id="KW-0645">Protease</keyword>
<dbReference type="Pfam" id="PF13702">
    <property type="entry name" value="Lysozyme_like"/>
    <property type="match status" value="1"/>
</dbReference>
<comment type="similarity">
    <text evidence="1">Belongs to the peptidase C40 family.</text>
</comment>
<keyword evidence="5" id="KW-0812">Transmembrane</keyword>